<feature type="active site" description="Proton donor" evidence="4">
    <location>
        <position position="53"/>
    </location>
</feature>
<dbReference type="EMBL" id="CAXKWB010017538">
    <property type="protein sequence ID" value="CAL4119158.1"/>
    <property type="molecule type" value="Genomic_DNA"/>
</dbReference>
<dbReference type="FunFam" id="3.20.20.100:FF:000006">
    <property type="entry name" value="Aldo-keto reductase family 1 member A1"/>
    <property type="match status" value="1"/>
</dbReference>
<dbReference type="InterPro" id="IPR020471">
    <property type="entry name" value="AKR"/>
</dbReference>
<dbReference type="AlphaFoldDB" id="A0AAV2RBM1"/>
<dbReference type="Gene3D" id="3.20.20.100">
    <property type="entry name" value="NADP-dependent oxidoreductase domain"/>
    <property type="match status" value="1"/>
</dbReference>
<feature type="non-terminal residue" evidence="8">
    <location>
        <position position="320"/>
    </location>
</feature>
<dbReference type="PIRSF" id="PIRSF000097">
    <property type="entry name" value="AKR"/>
    <property type="match status" value="1"/>
</dbReference>
<dbReference type="PROSITE" id="PS00798">
    <property type="entry name" value="ALDOKETO_REDUCTASE_1"/>
    <property type="match status" value="1"/>
</dbReference>
<evidence type="ECO:0000256" key="2">
    <source>
        <dbReference type="ARBA" id="ARBA00022857"/>
    </source>
</evidence>
<proteinExistence type="inferred from homology"/>
<keyword evidence="9" id="KW-1185">Reference proteome</keyword>
<evidence type="ECO:0000256" key="5">
    <source>
        <dbReference type="PIRSR" id="PIRSR000097-2"/>
    </source>
</evidence>
<evidence type="ECO:0000313" key="9">
    <source>
        <dbReference type="Proteomes" id="UP001497623"/>
    </source>
</evidence>
<dbReference type="PRINTS" id="PR00069">
    <property type="entry name" value="ALDKETRDTASE"/>
</dbReference>
<feature type="binding site" evidence="5">
    <location>
        <position position="115"/>
    </location>
    <ligand>
        <name>substrate</name>
    </ligand>
</feature>
<reference evidence="8 9" key="1">
    <citation type="submission" date="2024-05" db="EMBL/GenBank/DDBJ databases">
        <authorList>
            <person name="Wallberg A."/>
        </authorList>
    </citation>
    <scope>NUCLEOTIDE SEQUENCE [LARGE SCALE GENOMIC DNA]</scope>
</reference>
<comment type="caution">
    <text evidence="8">The sequence shown here is derived from an EMBL/GenBank/DDBJ whole genome shotgun (WGS) entry which is preliminary data.</text>
</comment>
<gene>
    <name evidence="8" type="ORF">MNOR_LOCUS21613</name>
</gene>
<keyword evidence="3" id="KW-0560">Oxidoreductase</keyword>
<evidence type="ECO:0000256" key="1">
    <source>
        <dbReference type="ARBA" id="ARBA00007905"/>
    </source>
</evidence>
<dbReference type="GO" id="GO:0016491">
    <property type="term" value="F:oxidoreductase activity"/>
    <property type="evidence" value="ECO:0007669"/>
    <property type="project" value="UniProtKB-KW"/>
</dbReference>
<sequence>MGVPSLTFNNGKKMPIIGLGTWNFWQGESGQVGNAVKTAIEAGYRHIDCAHVYKNEEEIGQAIRDKIKDGTVKREDLFVTSKLWQTSHSRTAVVTALKTTLKHLGLDYLDLYLIHWPFGYKEGGDMFPRDENNKIILSNVDYCDTWLGMQDAVSHGLARSIGVSNFNTKQIDRILSMCSIVPATNQVECHAFFNQKSLIDYCTSKKITVTAYAPLGSPNRLYEKITAPLLFQLEEWVWSHFKDNAKSFKMSPRTILVKHKYFWNYGQIPRSRAAGKLPNNIKVFDFELTTEEVKAMDALDCNGRVYLEGDGIGHPHHSFS</sequence>
<dbReference type="Proteomes" id="UP001497623">
    <property type="component" value="Unassembled WGS sequence"/>
</dbReference>
<dbReference type="InterPro" id="IPR023210">
    <property type="entry name" value="NADP_OxRdtase_dom"/>
</dbReference>
<feature type="domain" description="NADP-dependent oxidoreductase" evidence="7">
    <location>
        <begin position="17"/>
        <end position="299"/>
    </location>
</feature>
<accession>A0AAV2RBM1</accession>
<dbReference type="PROSITE" id="PS00062">
    <property type="entry name" value="ALDOKETO_REDUCTASE_2"/>
    <property type="match status" value="1"/>
</dbReference>
<dbReference type="InterPro" id="IPR018170">
    <property type="entry name" value="Aldo/ket_reductase_CS"/>
</dbReference>
<name>A0AAV2RBM1_MEGNR</name>
<keyword evidence="2" id="KW-0521">NADP</keyword>
<evidence type="ECO:0000313" key="8">
    <source>
        <dbReference type="EMBL" id="CAL4119158.1"/>
    </source>
</evidence>
<organism evidence="8 9">
    <name type="scientific">Meganyctiphanes norvegica</name>
    <name type="common">Northern krill</name>
    <name type="synonym">Thysanopoda norvegica</name>
    <dbReference type="NCBI Taxonomy" id="48144"/>
    <lineage>
        <taxon>Eukaryota</taxon>
        <taxon>Metazoa</taxon>
        <taxon>Ecdysozoa</taxon>
        <taxon>Arthropoda</taxon>
        <taxon>Crustacea</taxon>
        <taxon>Multicrustacea</taxon>
        <taxon>Malacostraca</taxon>
        <taxon>Eumalacostraca</taxon>
        <taxon>Eucarida</taxon>
        <taxon>Euphausiacea</taxon>
        <taxon>Euphausiidae</taxon>
        <taxon>Meganyctiphanes</taxon>
    </lineage>
</organism>
<dbReference type="PANTHER" id="PTHR11732">
    <property type="entry name" value="ALDO/KETO REDUCTASE"/>
    <property type="match status" value="1"/>
</dbReference>
<evidence type="ECO:0000256" key="4">
    <source>
        <dbReference type="PIRSR" id="PIRSR000097-1"/>
    </source>
</evidence>
<dbReference type="SUPFAM" id="SSF51430">
    <property type="entry name" value="NAD(P)-linked oxidoreductase"/>
    <property type="match status" value="1"/>
</dbReference>
<dbReference type="Pfam" id="PF00248">
    <property type="entry name" value="Aldo_ket_red"/>
    <property type="match status" value="1"/>
</dbReference>
<protein>
    <recommendedName>
        <fullName evidence="7">NADP-dependent oxidoreductase domain-containing protein</fullName>
    </recommendedName>
</protein>
<evidence type="ECO:0000259" key="7">
    <source>
        <dbReference type="Pfam" id="PF00248"/>
    </source>
</evidence>
<comment type="similarity">
    <text evidence="1">Belongs to the aldo/keto reductase family.</text>
</comment>
<feature type="site" description="Lowers pKa of active site Tyr" evidence="6">
    <location>
        <position position="82"/>
    </location>
</feature>
<evidence type="ECO:0000256" key="3">
    <source>
        <dbReference type="ARBA" id="ARBA00023002"/>
    </source>
</evidence>
<evidence type="ECO:0000256" key="6">
    <source>
        <dbReference type="PIRSR" id="PIRSR000097-3"/>
    </source>
</evidence>
<dbReference type="InterPro" id="IPR036812">
    <property type="entry name" value="NAD(P)_OxRdtase_dom_sf"/>
</dbReference>